<evidence type="ECO:0000313" key="3">
    <source>
        <dbReference type="EMBL" id="NHN57058.1"/>
    </source>
</evidence>
<dbReference type="Pfam" id="PF13478">
    <property type="entry name" value="XdhC_C"/>
    <property type="match status" value="1"/>
</dbReference>
<name>A0A967B3V5_9MICO</name>
<gene>
    <name evidence="3" type="primary">xdhC</name>
    <name evidence="3" type="ORF">G9U51_14905</name>
</gene>
<dbReference type="SUPFAM" id="SSF51735">
    <property type="entry name" value="NAD(P)-binding Rossmann-fold domains"/>
    <property type="match status" value="1"/>
</dbReference>
<sequence>MDWYAALGHLRSARRPAVLVTLTAVRGHAPRAAGAKMVVGTDETWDSIGGGNLEQVAISRARELITGGSVDPQTLTIPLSDKASGEFGQQCCGGEVSILLEPVPVRPSIAIFGMGHVGLELAHILARHPVELHLVDSRPHAAAAFAVTDAIAQVVTHDSPVPELVLGEVPPGTHVLVLTHDHAEDAAICDAALRCEHLASVGLIGSRAKWSRFRKALLEQGHDEARVDGIRTPIGDPAIGGKAPAMIALSVAAELTAALWPQAERVQR</sequence>
<dbReference type="Gene3D" id="3.40.50.720">
    <property type="entry name" value="NAD(P)-binding Rossmann-like Domain"/>
    <property type="match status" value="1"/>
</dbReference>
<dbReference type="InterPro" id="IPR036291">
    <property type="entry name" value="NAD(P)-bd_dom_sf"/>
</dbReference>
<dbReference type="Pfam" id="PF02625">
    <property type="entry name" value="XdhC_CoxI"/>
    <property type="match status" value="1"/>
</dbReference>
<accession>A0A967B3V5</accession>
<dbReference type="PANTHER" id="PTHR30388:SF6">
    <property type="entry name" value="XANTHINE DEHYDROGENASE SUBUNIT A-RELATED"/>
    <property type="match status" value="1"/>
</dbReference>
<dbReference type="InterPro" id="IPR052698">
    <property type="entry name" value="MoCofactor_Util/Proc"/>
</dbReference>
<dbReference type="NCBIfam" id="TIGR02964">
    <property type="entry name" value="xanthine_xdhC"/>
    <property type="match status" value="1"/>
</dbReference>
<protein>
    <submittedName>
        <fullName evidence="3">Xanthine dehydrogenase accessory protein XdhC</fullName>
    </submittedName>
</protein>
<keyword evidence="4" id="KW-1185">Reference proteome</keyword>
<organism evidence="3 4">
    <name type="scientific">Metallococcus carri</name>
    <dbReference type="NCBI Taxonomy" id="1656884"/>
    <lineage>
        <taxon>Bacteria</taxon>
        <taxon>Bacillati</taxon>
        <taxon>Actinomycetota</taxon>
        <taxon>Actinomycetes</taxon>
        <taxon>Micrococcales</taxon>
        <taxon>Dermacoccaceae</taxon>
        <taxon>Metallococcus</taxon>
    </lineage>
</organism>
<reference evidence="3" key="1">
    <citation type="submission" date="2020-03" db="EMBL/GenBank/DDBJ databases">
        <title>Draft sequencing of Calidifontibacter sp. DB0510.</title>
        <authorList>
            <person name="Kim D.-U."/>
        </authorList>
    </citation>
    <scope>NUCLEOTIDE SEQUENCE</scope>
    <source>
        <strain evidence="3">DB0510</strain>
    </source>
</reference>
<dbReference type="PANTHER" id="PTHR30388">
    <property type="entry name" value="ALDEHYDE OXIDOREDUCTASE MOLYBDENUM COFACTOR ASSEMBLY PROTEIN"/>
    <property type="match status" value="1"/>
</dbReference>
<dbReference type="InterPro" id="IPR027051">
    <property type="entry name" value="XdhC_Rossmann_dom"/>
</dbReference>
<dbReference type="RefSeq" id="WP_166197953.1">
    <property type="nucleotide sequence ID" value="NZ_JAAOIV010000012.1"/>
</dbReference>
<evidence type="ECO:0000259" key="2">
    <source>
        <dbReference type="Pfam" id="PF13478"/>
    </source>
</evidence>
<dbReference type="InterPro" id="IPR003777">
    <property type="entry name" value="XdhC_CoxI"/>
</dbReference>
<proteinExistence type="predicted"/>
<dbReference type="Proteomes" id="UP000744769">
    <property type="component" value="Unassembled WGS sequence"/>
</dbReference>
<feature type="domain" description="XdhC- CoxI" evidence="1">
    <location>
        <begin position="11"/>
        <end position="68"/>
    </location>
</feature>
<comment type="caution">
    <text evidence="3">The sequence shown here is derived from an EMBL/GenBank/DDBJ whole genome shotgun (WGS) entry which is preliminary data.</text>
</comment>
<evidence type="ECO:0000313" key="4">
    <source>
        <dbReference type="Proteomes" id="UP000744769"/>
    </source>
</evidence>
<dbReference type="InterPro" id="IPR014308">
    <property type="entry name" value="Xanthine_DH_XdhC"/>
</dbReference>
<dbReference type="AlphaFoldDB" id="A0A967B3V5"/>
<evidence type="ECO:0000259" key="1">
    <source>
        <dbReference type="Pfam" id="PF02625"/>
    </source>
</evidence>
<dbReference type="EMBL" id="JAAOIV010000012">
    <property type="protein sequence ID" value="NHN57058.1"/>
    <property type="molecule type" value="Genomic_DNA"/>
</dbReference>
<feature type="domain" description="XdhC Rossmann" evidence="2">
    <location>
        <begin position="110"/>
        <end position="255"/>
    </location>
</feature>